<keyword evidence="2" id="KW-1185">Reference proteome</keyword>
<reference evidence="1 2" key="1">
    <citation type="submission" date="2016-02" db="EMBL/GenBank/DDBJ databases">
        <authorList>
            <person name="Wen L."/>
            <person name="He K."/>
            <person name="Yang H."/>
        </authorList>
    </citation>
    <scope>NUCLEOTIDE SEQUENCE [LARGE SCALE GENOMIC DNA]</scope>
    <source>
        <strain evidence="1 2">TSA40</strain>
    </source>
</reference>
<protein>
    <submittedName>
        <fullName evidence="1">Uncharacterized protein</fullName>
    </submittedName>
</protein>
<organism evidence="1 2">
    <name type="scientific">Noviherbaspirillum denitrificans</name>
    <dbReference type="NCBI Taxonomy" id="1968433"/>
    <lineage>
        <taxon>Bacteria</taxon>
        <taxon>Pseudomonadati</taxon>
        <taxon>Pseudomonadota</taxon>
        <taxon>Betaproteobacteria</taxon>
        <taxon>Burkholderiales</taxon>
        <taxon>Oxalobacteraceae</taxon>
        <taxon>Noviherbaspirillum</taxon>
    </lineage>
</organism>
<comment type="caution">
    <text evidence="1">The sequence shown here is derived from an EMBL/GenBank/DDBJ whole genome shotgun (WGS) entry which is preliminary data.</text>
</comment>
<dbReference type="Proteomes" id="UP000197535">
    <property type="component" value="Unassembled WGS sequence"/>
</dbReference>
<evidence type="ECO:0000313" key="2">
    <source>
        <dbReference type="Proteomes" id="UP000197535"/>
    </source>
</evidence>
<accession>A0A254T6T8</accession>
<name>A0A254T6T8_9BURK</name>
<dbReference type="AlphaFoldDB" id="A0A254T6T8"/>
<sequence>MPVIYHPPGTPISPDQPFANVCILFAPKYRPAIVSADQRNDVERREHDEEAFESFKRRLYDDVSTSNKYPLVPRRERDLEDIAFEVLRERYPGR</sequence>
<gene>
    <name evidence="1" type="ORF">AYR66_02580</name>
</gene>
<evidence type="ECO:0000313" key="1">
    <source>
        <dbReference type="EMBL" id="OWW18350.1"/>
    </source>
</evidence>
<dbReference type="EMBL" id="LSTO01000009">
    <property type="protein sequence ID" value="OWW18350.1"/>
    <property type="molecule type" value="Genomic_DNA"/>
</dbReference>
<proteinExistence type="predicted"/>